<dbReference type="Proteomes" id="UP000186666">
    <property type="component" value="Unassembled WGS sequence"/>
</dbReference>
<dbReference type="RefSeq" id="WP_139331590.1">
    <property type="nucleotide sequence ID" value="NZ_JARLKF010000009.1"/>
</dbReference>
<reference evidence="1 2" key="1">
    <citation type="submission" date="2017-01" db="EMBL/GenBank/DDBJ databases">
        <authorList>
            <person name="Varghese N."/>
            <person name="Submissions S."/>
        </authorList>
    </citation>
    <scope>NUCLEOTIDE SEQUENCE [LARGE SCALE GENOMIC DNA]</scope>
    <source>
        <strain evidence="1 2">ATCC 23464</strain>
    </source>
</reference>
<dbReference type="EMBL" id="FTNK01000004">
    <property type="protein sequence ID" value="SIQ83110.1"/>
    <property type="molecule type" value="Genomic_DNA"/>
</dbReference>
<evidence type="ECO:0000313" key="1">
    <source>
        <dbReference type="EMBL" id="SIQ83110.1"/>
    </source>
</evidence>
<name>A0ABY1JVC6_9BACL</name>
<accession>A0ABY1JVC6</accession>
<comment type="caution">
    <text evidence="1">The sequence shown here is derived from an EMBL/GenBank/DDBJ whole genome shotgun (WGS) entry which is preliminary data.</text>
</comment>
<gene>
    <name evidence="1" type="ORF">SAMN05421578_104254</name>
</gene>
<sequence>MLDDNIAEVSMMKQADQQDWEFLLHGSVEDVDAFMQRHPGMFSGNDRLDFLQAAREEEVSSVRANLFSWVYGVTVDWREEDSEIVRLFGECLPGEVIVEEIDEGLALSYAGENYSIPLMFSPNDRYITIRGIADIIQNQFEIRLFRDSYFSDTHVFVLLSCVQWQELESSHTVEVEKIFQKITPDLNFP</sequence>
<organism evidence="1 2">
    <name type="scientific">Paenibacillus macquariensis</name>
    <dbReference type="NCBI Taxonomy" id="948756"/>
    <lineage>
        <taxon>Bacteria</taxon>
        <taxon>Bacillati</taxon>
        <taxon>Bacillota</taxon>
        <taxon>Bacilli</taxon>
        <taxon>Bacillales</taxon>
        <taxon>Paenibacillaceae</taxon>
        <taxon>Paenibacillus</taxon>
    </lineage>
</organism>
<protein>
    <submittedName>
        <fullName evidence="1">Uncharacterized protein</fullName>
    </submittedName>
</protein>
<proteinExistence type="predicted"/>
<evidence type="ECO:0000313" key="2">
    <source>
        <dbReference type="Proteomes" id="UP000186666"/>
    </source>
</evidence>
<keyword evidence="2" id="KW-1185">Reference proteome</keyword>